<dbReference type="InterPro" id="IPR036388">
    <property type="entry name" value="WH-like_DNA-bd_sf"/>
</dbReference>
<evidence type="ECO:0000256" key="1">
    <source>
        <dbReference type="ARBA" id="ARBA00009437"/>
    </source>
</evidence>
<dbReference type="RefSeq" id="WP_289784488.1">
    <property type="nucleotide sequence ID" value="NZ_JAUDJE010000003.1"/>
</dbReference>
<keyword evidence="3" id="KW-0238">DNA-binding</keyword>
<feature type="domain" description="HTH lysR-type" evidence="5">
    <location>
        <begin position="10"/>
        <end position="67"/>
    </location>
</feature>
<dbReference type="SUPFAM" id="SSF46785">
    <property type="entry name" value="Winged helix' DNA-binding domain"/>
    <property type="match status" value="1"/>
</dbReference>
<dbReference type="InterPro" id="IPR036390">
    <property type="entry name" value="WH_DNA-bd_sf"/>
</dbReference>
<dbReference type="PANTHER" id="PTHR30419:SF8">
    <property type="entry name" value="NITROGEN ASSIMILATION TRANSCRIPTIONAL ACTIVATOR-RELATED"/>
    <property type="match status" value="1"/>
</dbReference>
<dbReference type="Pfam" id="PF03466">
    <property type="entry name" value="LysR_substrate"/>
    <property type="match status" value="1"/>
</dbReference>
<evidence type="ECO:0000256" key="3">
    <source>
        <dbReference type="ARBA" id="ARBA00023125"/>
    </source>
</evidence>
<comment type="similarity">
    <text evidence="1">Belongs to the LysR transcriptional regulatory family.</text>
</comment>
<proteinExistence type="inferred from homology"/>
<evidence type="ECO:0000313" key="6">
    <source>
        <dbReference type="EMBL" id="MDM9558324.1"/>
    </source>
</evidence>
<organism evidence="6 7">
    <name type="scientific">Bordetella petrii</name>
    <dbReference type="NCBI Taxonomy" id="94624"/>
    <lineage>
        <taxon>Bacteria</taxon>
        <taxon>Pseudomonadati</taxon>
        <taxon>Pseudomonadota</taxon>
        <taxon>Betaproteobacteria</taxon>
        <taxon>Burkholderiales</taxon>
        <taxon>Alcaligenaceae</taxon>
        <taxon>Bordetella</taxon>
    </lineage>
</organism>
<evidence type="ECO:0000256" key="4">
    <source>
        <dbReference type="ARBA" id="ARBA00023163"/>
    </source>
</evidence>
<accession>A0ABT7VZG6</accession>
<reference evidence="6" key="1">
    <citation type="submission" date="2023-06" db="EMBL/GenBank/DDBJ databases">
        <title>full genome analysis of Phenantherene degrader P3.</title>
        <authorList>
            <person name="Akbar A."/>
            <person name="Rahmeh R."/>
            <person name="Kishk M."/>
        </authorList>
    </citation>
    <scope>NUCLEOTIDE SEQUENCE</scope>
    <source>
        <strain evidence="6">P3</strain>
    </source>
</reference>
<evidence type="ECO:0000259" key="5">
    <source>
        <dbReference type="PROSITE" id="PS50931"/>
    </source>
</evidence>
<dbReference type="InterPro" id="IPR005119">
    <property type="entry name" value="LysR_subst-bd"/>
</dbReference>
<dbReference type="Gene3D" id="3.40.190.10">
    <property type="entry name" value="Periplasmic binding protein-like II"/>
    <property type="match status" value="2"/>
</dbReference>
<dbReference type="PRINTS" id="PR00039">
    <property type="entry name" value="HTHLYSR"/>
</dbReference>
<sequence>MENAFIGLPLKLRHIQCFIAVAQLNSLQRAAERLSLTQPAISKTLAELEALVGAKLFERGRRGAALTPDGRAFAPYANACLGSLRDGIGKLSASRQPVPATVALGALPTVASVLLPEALRRHRADWPGANIQVVIGRNIELIERLRSAEIELALARLGDPEAMAGMNFEHLFREPMVAVVQAGHPLLGLGVLTAESLGGYPLIMPPAGTLIRQSAESMIAELGIVTPAGTLESLSVSLNLAVTLHNDAIWFVPSSLVEHEVASGLLARLPMPAGGTDEPIGLIRRTDIALSPASASLLDALRQVGLGRERRRVGAA</sequence>
<comment type="caution">
    <text evidence="6">The sequence shown here is derived from an EMBL/GenBank/DDBJ whole genome shotgun (WGS) entry which is preliminary data.</text>
</comment>
<gene>
    <name evidence="6" type="primary">pcaQ</name>
    <name evidence="6" type="ORF">QUC21_04740</name>
</gene>
<name>A0ABT7VZG6_9BORD</name>
<dbReference type="Pfam" id="PF00126">
    <property type="entry name" value="HTH_1"/>
    <property type="match status" value="1"/>
</dbReference>
<keyword evidence="4" id="KW-0804">Transcription</keyword>
<keyword evidence="2" id="KW-0805">Transcription regulation</keyword>
<dbReference type="PROSITE" id="PS50931">
    <property type="entry name" value="HTH_LYSR"/>
    <property type="match status" value="1"/>
</dbReference>
<evidence type="ECO:0000313" key="7">
    <source>
        <dbReference type="Proteomes" id="UP001175604"/>
    </source>
</evidence>
<keyword evidence="7" id="KW-1185">Reference proteome</keyword>
<dbReference type="SUPFAM" id="SSF53850">
    <property type="entry name" value="Periplasmic binding protein-like II"/>
    <property type="match status" value="1"/>
</dbReference>
<dbReference type="InterPro" id="IPR050950">
    <property type="entry name" value="HTH-type_LysR_regulators"/>
</dbReference>
<dbReference type="Proteomes" id="UP001175604">
    <property type="component" value="Unassembled WGS sequence"/>
</dbReference>
<dbReference type="NCBIfam" id="TIGR02424">
    <property type="entry name" value="TF_pcaQ"/>
    <property type="match status" value="1"/>
</dbReference>
<dbReference type="InterPro" id="IPR012787">
    <property type="entry name" value="TF_PcaQ"/>
</dbReference>
<dbReference type="EMBL" id="JAUDJE010000003">
    <property type="protein sequence ID" value="MDM9558324.1"/>
    <property type="molecule type" value="Genomic_DNA"/>
</dbReference>
<dbReference type="PANTHER" id="PTHR30419">
    <property type="entry name" value="HTH-TYPE TRANSCRIPTIONAL REGULATOR YBHD"/>
    <property type="match status" value="1"/>
</dbReference>
<evidence type="ECO:0000256" key="2">
    <source>
        <dbReference type="ARBA" id="ARBA00023015"/>
    </source>
</evidence>
<dbReference type="InterPro" id="IPR000847">
    <property type="entry name" value="LysR_HTH_N"/>
</dbReference>
<protein>
    <submittedName>
        <fullName evidence="6">Pca operon transcription factor PcaQ</fullName>
    </submittedName>
</protein>
<dbReference type="Gene3D" id="1.10.10.10">
    <property type="entry name" value="Winged helix-like DNA-binding domain superfamily/Winged helix DNA-binding domain"/>
    <property type="match status" value="1"/>
</dbReference>